<protein>
    <recommendedName>
        <fullName evidence="2">PPC domain-containing protein</fullName>
    </recommendedName>
</protein>
<dbReference type="Gene3D" id="3.30.1330.80">
    <property type="entry name" value="Hypothetical protein, similar to alpha- acetolactate decarboxylase, domain 2"/>
    <property type="match status" value="1"/>
</dbReference>
<evidence type="ECO:0000259" key="2">
    <source>
        <dbReference type="PROSITE" id="PS51742"/>
    </source>
</evidence>
<evidence type="ECO:0000256" key="1">
    <source>
        <dbReference type="SAM" id="MobiDB-lite"/>
    </source>
</evidence>
<dbReference type="Proteomes" id="UP000636709">
    <property type="component" value="Unassembled WGS sequence"/>
</dbReference>
<dbReference type="GO" id="GO:0010228">
    <property type="term" value="P:vegetative to reproductive phase transition of meristem"/>
    <property type="evidence" value="ECO:0007669"/>
    <property type="project" value="TreeGrafter"/>
</dbReference>
<dbReference type="GO" id="GO:0005634">
    <property type="term" value="C:nucleus"/>
    <property type="evidence" value="ECO:0007669"/>
    <property type="project" value="TreeGrafter"/>
</dbReference>
<dbReference type="GO" id="GO:0003700">
    <property type="term" value="F:DNA-binding transcription factor activity"/>
    <property type="evidence" value="ECO:0007669"/>
    <property type="project" value="TreeGrafter"/>
</dbReference>
<reference evidence="3" key="1">
    <citation type="submission" date="2020-07" db="EMBL/GenBank/DDBJ databases">
        <title>Genome sequence and genetic diversity analysis of an under-domesticated orphan crop, white fonio (Digitaria exilis).</title>
        <authorList>
            <person name="Bennetzen J.L."/>
            <person name="Chen S."/>
            <person name="Ma X."/>
            <person name="Wang X."/>
            <person name="Yssel A.E.J."/>
            <person name="Chaluvadi S.R."/>
            <person name="Johnson M."/>
            <person name="Gangashetty P."/>
            <person name="Hamidou F."/>
            <person name="Sanogo M.D."/>
            <person name="Zwaenepoel A."/>
            <person name="Wallace J."/>
            <person name="Van De Peer Y."/>
            <person name="Van Deynze A."/>
        </authorList>
    </citation>
    <scope>NUCLEOTIDE SEQUENCE</scope>
    <source>
        <tissue evidence="3">Leaves</tissue>
    </source>
</reference>
<comment type="caution">
    <text evidence="3">The sequence shown here is derived from an EMBL/GenBank/DDBJ whole genome shotgun (WGS) entry which is preliminary data.</text>
</comment>
<feature type="region of interest" description="Disordered" evidence="1">
    <location>
        <begin position="1"/>
        <end position="88"/>
    </location>
</feature>
<dbReference type="InterPro" id="IPR005175">
    <property type="entry name" value="PPC_dom"/>
</dbReference>
<dbReference type="SUPFAM" id="SSF117856">
    <property type="entry name" value="AF0104/ALDC/Ptd012-like"/>
    <property type="match status" value="1"/>
</dbReference>
<feature type="domain" description="PPC" evidence="2">
    <location>
        <begin position="90"/>
        <end position="223"/>
    </location>
</feature>
<evidence type="ECO:0000313" key="4">
    <source>
        <dbReference type="Proteomes" id="UP000636709"/>
    </source>
</evidence>
<sequence>MAANSKWWEQAALDFPPPPQPQHHQHPHPMPPLATPPPPTAPTSPDAKPPPQQHQQPGPGAIVPLRRPRGRPLGSKNKPKPPVIITRDSPDALHSHVLEVSPGADVTACVAEYARRRGRGVCVLGASGAVAGDVAVRGAAAPLRGRSFEILSVTGTVLPPPAPPEASGLSVLLSAGQGQVVGGCVVGPLVAAGPVTIFAATFANAVYERLPLPEAPEGGDVKPDISTTATSAGGQEVQPLQLPLLAHSHQQAPAAMGGGGGGGGGYGDHHRTPPYPWGSGGV</sequence>
<keyword evidence="4" id="KW-1185">Reference proteome</keyword>
<dbReference type="PANTHER" id="PTHR31100:SF20">
    <property type="entry name" value="AT-HOOK MOTIF NUCLEAR-LOCALIZED PROTEIN"/>
    <property type="match status" value="1"/>
</dbReference>
<dbReference type="OrthoDB" id="692562at2759"/>
<dbReference type="GO" id="GO:0003680">
    <property type="term" value="F:minor groove of adenine-thymine-rich DNA binding"/>
    <property type="evidence" value="ECO:0007669"/>
    <property type="project" value="InterPro"/>
</dbReference>
<name>A0A835E393_9POAL</name>
<dbReference type="PROSITE" id="PS51742">
    <property type="entry name" value="PPC"/>
    <property type="match status" value="1"/>
</dbReference>
<gene>
    <name evidence="3" type="ORF">HU200_058902</name>
</gene>
<dbReference type="Pfam" id="PF03479">
    <property type="entry name" value="PCC"/>
    <property type="match status" value="1"/>
</dbReference>
<proteinExistence type="predicted"/>
<accession>A0A835E393</accession>
<evidence type="ECO:0000313" key="3">
    <source>
        <dbReference type="EMBL" id="KAF8658450.1"/>
    </source>
</evidence>
<feature type="region of interest" description="Disordered" evidence="1">
    <location>
        <begin position="252"/>
        <end position="282"/>
    </location>
</feature>
<dbReference type="EMBL" id="JACEFO010002479">
    <property type="protein sequence ID" value="KAF8658450.1"/>
    <property type="molecule type" value="Genomic_DNA"/>
</dbReference>
<feature type="compositionally biased region" description="Gly residues" evidence="1">
    <location>
        <begin position="256"/>
        <end position="266"/>
    </location>
</feature>
<dbReference type="AlphaFoldDB" id="A0A835E393"/>
<dbReference type="PANTHER" id="PTHR31100">
    <property type="entry name" value="AT-HOOK MOTIF NUCLEAR-LOCALIZED PROTEIN 15"/>
    <property type="match status" value="1"/>
</dbReference>
<dbReference type="CDD" id="cd11378">
    <property type="entry name" value="DUF296"/>
    <property type="match status" value="1"/>
</dbReference>
<dbReference type="InterPro" id="IPR014476">
    <property type="entry name" value="AHL15-29"/>
</dbReference>
<organism evidence="3 4">
    <name type="scientific">Digitaria exilis</name>
    <dbReference type="NCBI Taxonomy" id="1010633"/>
    <lineage>
        <taxon>Eukaryota</taxon>
        <taxon>Viridiplantae</taxon>
        <taxon>Streptophyta</taxon>
        <taxon>Embryophyta</taxon>
        <taxon>Tracheophyta</taxon>
        <taxon>Spermatophyta</taxon>
        <taxon>Magnoliopsida</taxon>
        <taxon>Liliopsida</taxon>
        <taxon>Poales</taxon>
        <taxon>Poaceae</taxon>
        <taxon>PACMAD clade</taxon>
        <taxon>Panicoideae</taxon>
        <taxon>Panicodae</taxon>
        <taxon>Paniceae</taxon>
        <taxon>Anthephorinae</taxon>
        <taxon>Digitaria</taxon>
    </lineage>
</organism>
<feature type="compositionally biased region" description="Pro residues" evidence="1">
    <location>
        <begin position="28"/>
        <end position="52"/>
    </location>
</feature>